<evidence type="ECO:0000313" key="2">
    <source>
        <dbReference type="Proteomes" id="UP001362999"/>
    </source>
</evidence>
<keyword evidence="2" id="KW-1185">Reference proteome</keyword>
<dbReference type="Proteomes" id="UP001362999">
    <property type="component" value="Unassembled WGS sequence"/>
</dbReference>
<dbReference type="EMBL" id="JAWWNJ010000004">
    <property type="protein sequence ID" value="KAK7057888.1"/>
    <property type="molecule type" value="Genomic_DNA"/>
</dbReference>
<sequence>MAARNELRRLAGGNLLNLAHVCSQWREVFRITPALWTCVSIDLRAWETETPCKEVPQSLHEVVEMLDTALTRGGILPLEVEAVVTQCHPIALETLTRSSPRWRSVSFHLDPAMIPHFEGIRNNLPLLEDVRLRFFSEDIPALKAMLGYFSDAPRLSTLDYLGPIEALEHFPITLLQRYSSTRLGPGDLRPFIELLGRCSNGDFHAHLDLDAFSEADLPLRLPFVASALRELCISVTGSQSGTLSKRILGEIFDAIRNPVWYHFYLVAATDDGQPIYWPHPQGLAFFQRSKLERSTLAILHLYDIIITEDELVECLADMPMLKDLFVTDYAAGEALPDQRPHVLITDNLLRKLASNADDSQHLKGIAPILATFQFKTVGEFTDEVLVEFVTKRVAVQSFHWDEEPFSCYVSWIPGYARNLGPQHMNTLGDFESNGELWFVIDELEDDSD</sequence>
<proteinExistence type="predicted"/>
<feature type="non-terminal residue" evidence="1">
    <location>
        <position position="448"/>
    </location>
</feature>
<accession>A0AAW0E2C2</accession>
<reference evidence="1 2" key="1">
    <citation type="journal article" date="2024" name="J Genomics">
        <title>Draft genome sequencing and assembly of Favolaschia claudopus CIRM-BRFM 2984 isolated from oak limbs.</title>
        <authorList>
            <person name="Navarro D."/>
            <person name="Drula E."/>
            <person name="Chaduli D."/>
            <person name="Cazenave R."/>
            <person name="Ahrendt S."/>
            <person name="Wang J."/>
            <person name="Lipzen A."/>
            <person name="Daum C."/>
            <person name="Barry K."/>
            <person name="Grigoriev I.V."/>
            <person name="Favel A."/>
            <person name="Rosso M.N."/>
            <person name="Martin F."/>
        </authorList>
    </citation>
    <scope>NUCLEOTIDE SEQUENCE [LARGE SCALE GENOMIC DNA]</scope>
    <source>
        <strain evidence="1 2">CIRM-BRFM 2984</strain>
    </source>
</reference>
<protein>
    <recommendedName>
        <fullName evidence="3">F-box domain-containing protein</fullName>
    </recommendedName>
</protein>
<evidence type="ECO:0008006" key="3">
    <source>
        <dbReference type="Google" id="ProtNLM"/>
    </source>
</evidence>
<organism evidence="1 2">
    <name type="scientific">Favolaschia claudopus</name>
    <dbReference type="NCBI Taxonomy" id="2862362"/>
    <lineage>
        <taxon>Eukaryota</taxon>
        <taxon>Fungi</taxon>
        <taxon>Dikarya</taxon>
        <taxon>Basidiomycota</taxon>
        <taxon>Agaricomycotina</taxon>
        <taxon>Agaricomycetes</taxon>
        <taxon>Agaricomycetidae</taxon>
        <taxon>Agaricales</taxon>
        <taxon>Marasmiineae</taxon>
        <taxon>Mycenaceae</taxon>
        <taxon>Favolaschia</taxon>
    </lineage>
</organism>
<name>A0AAW0E2C2_9AGAR</name>
<gene>
    <name evidence="1" type="ORF">R3P38DRAFT_2680919</name>
</gene>
<evidence type="ECO:0000313" key="1">
    <source>
        <dbReference type="EMBL" id="KAK7057888.1"/>
    </source>
</evidence>
<comment type="caution">
    <text evidence="1">The sequence shown here is derived from an EMBL/GenBank/DDBJ whole genome shotgun (WGS) entry which is preliminary data.</text>
</comment>
<dbReference type="AlphaFoldDB" id="A0AAW0E2C2"/>